<dbReference type="EMBL" id="DP000238">
    <property type="protein sequence ID" value="ABK77767.1"/>
    <property type="molecule type" value="Genomic_DNA"/>
</dbReference>
<organism evidence="1 2">
    <name type="scientific">Cenarchaeum symbiosum (strain A)</name>
    <dbReference type="NCBI Taxonomy" id="414004"/>
    <lineage>
        <taxon>Archaea</taxon>
        <taxon>Nitrososphaerota</taxon>
        <taxon>Candidatus Cenarchaeales</taxon>
        <taxon>Candidatus Cenarchaeaceae</taxon>
        <taxon>Candidatus Cenarchaeum</taxon>
    </lineage>
</organism>
<evidence type="ECO:0000313" key="1">
    <source>
        <dbReference type="EMBL" id="ABK77767.1"/>
    </source>
</evidence>
<sequence>MIPSRVAPDKNCGPAAQGCPCMDVFCTADFFPGDDLPGFCLGGSTMPELRSAPRLPSFKLLSPGSGN</sequence>
<reference evidence="1 2" key="1">
    <citation type="journal article" date="2006" name="Proc. Natl. Acad. Sci. U.S.A.">
        <title>Genomic analysis of the uncultivated marine crenarchaeote Cenarchaeum symbiosum.</title>
        <authorList>
            <person name="Hallam S.J."/>
            <person name="Konstantinidis K.T."/>
            <person name="Putnam N."/>
            <person name="Schleper C."/>
            <person name="Watanabe Y."/>
            <person name="Sugahara J."/>
            <person name="Preston C."/>
            <person name="de la Torre J."/>
            <person name="Richardson P.M."/>
            <person name="DeLong E.F."/>
        </authorList>
    </citation>
    <scope>NUCLEOTIDE SEQUENCE [LARGE SCALE GENOMIC DNA]</scope>
    <source>
        <strain evidence="2">A</strain>
    </source>
</reference>
<dbReference type="AlphaFoldDB" id="A0RWQ0"/>
<evidence type="ECO:0000313" key="2">
    <source>
        <dbReference type="Proteomes" id="UP000000758"/>
    </source>
</evidence>
<proteinExistence type="predicted"/>
<dbReference type="KEGG" id="csy:CENSYa_1140"/>
<accession>A0RWQ0</accession>
<name>A0RWQ0_CENSY</name>
<gene>
    <name evidence="1" type="ordered locus">CENSYa_1140</name>
</gene>
<dbReference type="EnsemblBacteria" id="ABK77767">
    <property type="protein sequence ID" value="ABK77767"/>
    <property type="gene ID" value="CENSYa_1140"/>
</dbReference>
<dbReference type="HOGENOM" id="CLU_2802028_0_0_2"/>
<keyword evidence="2" id="KW-1185">Reference proteome</keyword>
<protein>
    <submittedName>
        <fullName evidence="1">Uncharacterized protein</fullName>
    </submittedName>
</protein>
<dbReference type="Proteomes" id="UP000000758">
    <property type="component" value="Chromosome"/>
</dbReference>